<name>A0A7C9R4U3_9HYPH</name>
<feature type="chain" id="PRO_5028905707" evidence="2">
    <location>
        <begin position="24"/>
        <end position="147"/>
    </location>
</feature>
<keyword evidence="4" id="KW-1185">Reference proteome</keyword>
<dbReference type="EMBL" id="JAAKZG010000002">
    <property type="protein sequence ID" value="NGN40217.1"/>
    <property type="molecule type" value="Genomic_DNA"/>
</dbReference>
<feature type="signal peptide" evidence="2">
    <location>
        <begin position="1"/>
        <end position="23"/>
    </location>
</feature>
<evidence type="ECO:0000313" key="4">
    <source>
        <dbReference type="Proteomes" id="UP000481252"/>
    </source>
</evidence>
<gene>
    <name evidence="3" type="ORF">G6N74_04000</name>
</gene>
<evidence type="ECO:0000256" key="2">
    <source>
        <dbReference type="SAM" id="SignalP"/>
    </source>
</evidence>
<evidence type="ECO:0000313" key="3">
    <source>
        <dbReference type="EMBL" id="NGN40217.1"/>
    </source>
</evidence>
<proteinExistence type="predicted"/>
<keyword evidence="1" id="KW-0175">Coiled coil</keyword>
<comment type="caution">
    <text evidence="3">The sequence shown here is derived from an EMBL/GenBank/DDBJ whole genome shotgun (WGS) entry which is preliminary data.</text>
</comment>
<accession>A0A7C9R4U3</accession>
<feature type="coiled-coil region" evidence="1">
    <location>
        <begin position="60"/>
        <end position="94"/>
    </location>
</feature>
<reference evidence="3 4" key="1">
    <citation type="submission" date="2020-02" db="EMBL/GenBank/DDBJ databases">
        <title>Genome sequence of the type strain CGMCC 1.15528 of Mesorhizobium zhangyense.</title>
        <authorList>
            <person name="Gao J."/>
            <person name="Sun J."/>
        </authorList>
    </citation>
    <scope>NUCLEOTIDE SEQUENCE [LARGE SCALE GENOMIC DNA]</scope>
    <source>
        <strain evidence="3 4">CGMCC 1.15528</strain>
    </source>
</reference>
<dbReference type="Proteomes" id="UP000481252">
    <property type="component" value="Unassembled WGS sequence"/>
</dbReference>
<dbReference type="AlphaFoldDB" id="A0A7C9R4U3"/>
<keyword evidence="2" id="KW-0732">Signal</keyword>
<evidence type="ECO:0000256" key="1">
    <source>
        <dbReference type="SAM" id="Coils"/>
    </source>
</evidence>
<dbReference type="RefSeq" id="WP_165114673.1">
    <property type="nucleotide sequence ID" value="NZ_JAAKZG010000002.1"/>
</dbReference>
<organism evidence="3 4">
    <name type="scientific">Mesorhizobium zhangyense</name>
    <dbReference type="NCBI Taxonomy" id="1776730"/>
    <lineage>
        <taxon>Bacteria</taxon>
        <taxon>Pseudomonadati</taxon>
        <taxon>Pseudomonadota</taxon>
        <taxon>Alphaproteobacteria</taxon>
        <taxon>Hyphomicrobiales</taxon>
        <taxon>Phyllobacteriaceae</taxon>
        <taxon>Mesorhizobium</taxon>
    </lineage>
</organism>
<sequence length="147" mass="16512">MRFITTIIAPAAVAMLAVSGAQAADTERYRLEKSESGYVRMDTQTGEMSICEERTGQLVCKLAADERKAYQDQADRLQSELKALEERVAAIEKSPLINPKSVLPTDEEFEKTMGYMERFMRRFMGIAKDLDQDNKTPGVQPSDPNKT</sequence>
<protein>
    <submittedName>
        <fullName evidence="3">Uncharacterized protein</fullName>
    </submittedName>
</protein>